<sequence length="237" mass="28174">MNNNTLPQEELKKYGIINEDNSFSKKLSSEDIEKFLNGYTIVADNEKNRIAFKLTDNNSRLNVNLFERDRDFEELLEKSKEKVQYSDVKKQYDIKEDKSPDQLNFSKLAFVFDKETNTVREYDMIKNASELTKVILEKNNALENEQYRLELQKLKNVLYDKIDQYPEIAKDIKNDLNIVDKEIDTISNVSENTLQKEKSVDLDVNDKDMYEDANREREEKFQDEREEEMDRPRGRGR</sequence>
<dbReference type="RefSeq" id="WP_076783042.1">
    <property type="nucleotide sequence ID" value="NZ_FTPU01000013.1"/>
</dbReference>
<dbReference type="AlphaFoldDB" id="A0A1U7PXY6"/>
<evidence type="ECO:0000256" key="1">
    <source>
        <dbReference type="SAM" id="MobiDB-lite"/>
    </source>
</evidence>
<dbReference type="OrthoDB" id="1270335at2"/>
<organism evidence="2 3">
    <name type="scientific">Epilithonimonas bovis DSM 19482</name>
    <dbReference type="NCBI Taxonomy" id="1121284"/>
    <lineage>
        <taxon>Bacteria</taxon>
        <taxon>Pseudomonadati</taxon>
        <taxon>Bacteroidota</taxon>
        <taxon>Flavobacteriia</taxon>
        <taxon>Flavobacteriales</taxon>
        <taxon>Weeksellaceae</taxon>
        <taxon>Chryseobacterium group</taxon>
        <taxon>Epilithonimonas</taxon>
    </lineage>
</organism>
<evidence type="ECO:0000313" key="3">
    <source>
        <dbReference type="Proteomes" id="UP000187261"/>
    </source>
</evidence>
<evidence type="ECO:0000313" key="2">
    <source>
        <dbReference type="EMBL" id="SIT96843.1"/>
    </source>
</evidence>
<protein>
    <submittedName>
        <fullName evidence="2">Uncharacterized protein</fullName>
    </submittedName>
</protein>
<keyword evidence="3" id="KW-1185">Reference proteome</keyword>
<dbReference type="STRING" id="1121284.SAMN05660493_01538"/>
<reference evidence="3" key="1">
    <citation type="submission" date="2016-10" db="EMBL/GenBank/DDBJ databases">
        <authorList>
            <person name="Varghese N."/>
            <person name="Submissions S."/>
        </authorList>
    </citation>
    <scope>NUCLEOTIDE SEQUENCE [LARGE SCALE GENOMIC DNA]</scope>
    <source>
        <strain evidence="3">DSM 19482</strain>
    </source>
</reference>
<name>A0A1U7PXY6_9FLAO</name>
<dbReference type="Proteomes" id="UP000187261">
    <property type="component" value="Unassembled WGS sequence"/>
</dbReference>
<feature type="region of interest" description="Disordered" evidence="1">
    <location>
        <begin position="194"/>
        <end position="237"/>
    </location>
</feature>
<accession>A0A1U7PXY6</accession>
<dbReference type="EMBL" id="FTPU01000013">
    <property type="protein sequence ID" value="SIT96843.1"/>
    <property type="molecule type" value="Genomic_DNA"/>
</dbReference>
<proteinExistence type="predicted"/>
<gene>
    <name evidence="2" type="ORF">SAMN05660493_01538</name>
</gene>